<protein>
    <submittedName>
        <fullName evidence="1">Uncharacterized protein</fullName>
    </submittedName>
</protein>
<organism evidence="1 2">
    <name type="scientific">Candidatus Thiomargarita nelsonii</name>
    <dbReference type="NCBI Taxonomy" id="1003181"/>
    <lineage>
        <taxon>Bacteria</taxon>
        <taxon>Pseudomonadati</taxon>
        <taxon>Pseudomonadota</taxon>
        <taxon>Gammaproteobacteria</taxon>
        <taxon>Thiotrichales</taxon>
        <taxon>Thiotrichaceae</taxon>
        <taxon>Thiomargarita</taxon>
    </lineage>
</organism>
<dbReference type="AlphaFoldDB" id="A0A176S1J9"/>
<reference evidence="1 2" key="1">
    <citation type="submission" date="2016-05" db="EMBL/GenBank/DDBJ databases">
        <title>Single-cell genome of chain-forming Candidatus Thiomargarita nelsonii and comparison to other large sulfur-oxidizing bacteria.</title>
        <authorList>
            <person name="Winkel M."/>
            <person name="Salman V."/>
            <person name="Woyke T."/>
            <person name="Schulz-Vogt H."/>
            <person name="Richter M."/>
            <person name="Flood B."/>
            <person name="Bailey J."/>
            <person name="Amann R."/>
            <person name="Mussmann M."/>
        </authorList>
    </citation>
    <scope>NUCLEOTIDE SEQUENCE [LARGE SCALE GENOMIC DNA]</scope>
    <source>
        <strain evidence="1 2">THI036</strain>
    </source>
</reference>
<accession>A0A176S1J9</accession>
<dbReference type="EMBL" id="LUTY01001373">
    <property type="protein sequence ID" value="OAD21817.1"/>
    <property type="molecule type" value="Genomic_DNA"/>
</dbReference>
<sequence length="208" mass="23668">MDVKFEVLVNDRAIQERQHESRKYILVQKGQEYKLRVSNYKSRRVLAVISVDGLSIMNGQPGDILSSAGYIINPNQSIDIPGWRLNNDEVAKFYFSSIDESYTHLIEKPTNIGVIGCAFFAEKEKITPSGIVISGKSKFGWRGGVEKQTVGTGFGQVQNHHVTEIEFERESKPFYIHIIYYLEDSHSASQPTYKNPFPGCQPPQSWHR</sequence>
<proteinExistence type="predicted"/>
<name>A0A176S1J9_9GAMM</name>
<evidence type="ECO:0000313" key="1">
    <source>
        <dbReference type="EMBL" id="OAD21817.1"/>
    </source>
</evidence>
<gene>
    <name evidence="1" type="ORF">THIOM_002411</name>
</gene>
<comment type="caution">
    <text evidence="1">The sequence shown here is derived from an EMBL/GenBank/DDBJ whole genome shotgun (WGS) entry which is preliminary data.</text>
</comment>
<keyword evidence="2" id="KW-1185">Reference proteome</keyword>
<dbReference type="Proteomes" id="UP000076962">
    <property type="component" value="Unassembled WGS sequence"/>
</dbReference>
<evidence type="ECO:0000313" key="2">
    <source>
        <dbReference type="Proteomes" id="UP000076962"/>
    </source>
</evidence>